<dbReference type="Gene3D" id="3.30.200.20">
    <property type="entry name" value="Phosphorylase Kinase, domain 1"/>
    <property type="match status" value="1"/>
</dbReference>
<dbReference type="Gene3D" id="1.10.510.10">
    <property type="entry name" value="Transferase(Phosphotransferase) domain 1"/>
    <property type="match status" value="1"/>
</dbReference>
<evidence type="ECO:0000256" key="4">
    <source>
        <dbReference type="SAM" id="Phobius"/>
    </source>
</evidence>
<dbReference type="SUPFAM" id="SSF56112">
    <property type="entry name" value="Protein kinase-like (PK-like)"/>
    <property type="match status" value="1"/>
</dbReference>
<evidence type="ECO:0000259" key="6">
    <source>
        <dbReference type="PROSITE" id="PS50998"/>
    </source>
</evidence>
<dbReference type="InterPro" id="IPR035972">
    <property type="entry name" value="GLA-like_dom_SF"/>
</dbReference>
<dbReference type="InterPro" id="IPR050122">
    <property type="entry name" value="RTK"/>
</dbReference>
<dbReference type="InterPro" id="IPR000719">
    <property type="entry name" value="Prot_kinase_dom"/>
</dbReference>
<keyword evidence="1" id="KW-0547">Nucleotide-binding</keyword>
<dbReference type="PANTHER" id="PTHR24416:SF564">
    <property type="entry name" value="MACROPHAGE-STIMULATING PROTEIN RECEPTOR"/>
    <property type="match status" value="1"/>
</dbReference>
<dbReference type="InterPro" id="IPR001245">
    <property type="entry name" value="Ser-Thr/Tyr_kinase_cat_dom"/>
</dbReference>
<accession>A0ABN7S2K2</accession>
<dbReference type="InterPro" id="IPR008266">
    <property type="entry name" value="Tyr_kinase_AS"/>
</dbReference>
<evidence type="ECO:0000256" key="1">
    <source>
        <dbReference type="ARBA" id="ARBA00022840"/>
    </source>
</evidence>
<dbReference type="PROSITE" id="PS50011">
    <property type="entry name" value="PROTEIN_KINASE_DOM"/>
    <property type="match status" value="1"/>
</dbReference>
<dbReference type="SMART" id="SM00219">
    <property type="entry name" value="TyrKc"/>
    <property type="match status" value="1"/>
</dbReference>
<keyword evidence="1" id="KW-0067">ATP-binding</keyword>
<feature type="domain" description="Gla" evidence="6">
    <location>
        <begin position="1"/>
        <end position="43"/>
    </location>
</feature>
<dbReference type="PROSITE" id="PS50998">
    <property type="entry name" value="GLA_2"/>
    <property type="match status" value="1"/>
</dbReference>
<dbReference type="SMART" id="SM00069">
    <property type="entry name" value="GLA"/>
    <property type="match status" value="1"/>
</dbReference>
<evidence type="ECO:0000256" key="2">
    <source>
        <dbReference type="ARBA" id="ARBA00023157"/>
    </source>
</evidence>
<feature type="transmembrane region" description="Helical" evidence="4">
    <location>
        <begin position="78"/>
        <end position="99"/>
    </location>
</feature>
<evidence type="ECO:0000256" key="3">
    <source>
        <dbReference type="SAM" id="MobiDB-lite"/>
    </source>
</evidence>
<dbReference type="Gene3D" id="4.10.740.10">
    <property type="entry name" value="Coagulation Factor IX"/>
    <property type="match status" value="1"/>
</dbReference>
<keyword evidence="8" id="KW-1185">Reference proteome</keyword>
<evidence type="ECO:0000313" key="8">
    <source>
        <dbReference type="Proteomes" id="UP001158576"/>
    </source>
</evidence>
<dbReference type="Proteomes" id="UP001158576">
    <property type="component" value="Chromosome PAR"/>
</dbReference>
<keyword evidence="4" id="KW-0812">Transmembrane</keyword>
<dbReference type="InterPro" id="IPR020635">
    <property type="entry name" value="Tyr_kinase_cat_dom"/>
</dbReference>
<evidence type="ECO:0000259" key="5">
    <source>
        <dbReference type="PROSITE" id="PS50011"/>
    </source>
</evidence>
<dbReference type="SUPFAM" id="SSF57630">
    <property type="entry name" value="GLA-domain"/>
    <property type="match status" value="1"/>
</dbReference>
<protein>
    <submittedName>
        <fullName evidence="7">Oidioi.mRNA.OKI2018_I69.PAR.g12851.t1.cds</fullName>
    </submittedName>
</protein>
<feature type="domain" description="Protein kinase" evidence="5">
    <location>
        <begin position="212"/>
        <end position="468"/>
    </location>
</feature>
<organism evidence="7 8">
    <name type="scientific">Oikopleura dioica</name>
    <name type="common">Tunicate</name>
    <dbReference type="NCBI Taxonomy" id="34765"/>
    <lineage>
        <taxon>Eukaryota</taxon>
        <taxon>Metazoa</taxon>
        <taxon>Chordata</taxon>
        <taxon>Tunicata</taxon>
        <taxon>Appendicularia</taxon>
        <taxon>Copelata</taxon>
        <taxon>Oikopleuridae</taxon>
        <taxon>Oikopleura</taxon>
    </lineage>
</organism>
<feature type="compositionally biased region" description="Low complexity" evidence="3">
    <location>
        <begin position="150"/>
        <end position="168"/>
    </location>
</feature>
<sequence>MEEFGEGNLEQECLEEVCNYEEAREIFELDVIGLNKFWPNYINPTTTTTTTTTTRAPETDFLDRAYSPDNASGATLRIWPIIVIILSAGLIIGVLYFCWRKRRNNQNKKEKGQGETNDLLANHGHVDVMGHSANGTFGRFEVGLKPIVHSSSSRSQSTQQSNSSTGNSGPPPPYMDQRSDSLISAASRSQYIIQDPKLARDVKSCLIDRKKVTIGELLKEGNFGAVYRGTLINHGRKQAIAIKSLKCVTDSSSFESFMREGVLMKEFNHPHVLSLIGVCEGDQSPMLLLPFCEKGDLRAYLRDPKIVVTVSNLVKFCQEICDGMAYLASRKFVHRDLAARNCMVDSKCSIKVSDFGLSRVFANERDYYRAQSTIELPLKWMAPESIKYNYYNEKTDVWSFGITCWEVFSRAVIPYPTVEAQNILTYLDSGKRLAKPPHCPDEIYQMMNECWSEKGEDRPTFREIKPIFDAILGRAQVPERQKNRYSEPPKTYGKAKAVGRSNTERPPSASPYDRHQGSFQTQNGFRSVDRREQRPRPKERTLR</sequence>
<name>A0ABN7S2K2_OIKDI</name>
<feature type="region of interest" description="Disordered" evidence="3">
    <location>
        <begin position="149"/>
        <end position="179"/>
    </location>
</feature>
<gene>
    <name evidence="7" type="ORF">OKIOD_LOCUS4409</name>
</gene>
<dbReference type="EMBL" id="OU015568">
    <property type="protein sequence ID" value="CAG5091091.1"/>
    <property type="molecule type" value="Genomic_DNA"/>
</dbReference>
<feature type="compositionally biased region" description="Basic and acidic residues" evidence="3">
    <location>
        <begin position="527"/>
        <end position="543"/>
    </location>
</feature>
<dbReference type="InterPro" id="IPR017857">
    <property type="entry name" value="Coagulation_fac-like_Gla_dom"/>
</dbReference>
<dbReference type="InterPro" id="IPR000294">
    <property type="entry name" value="GLA_domain"/>
</dbReference>
<dbReference type="Pfam" id="PF07714">
    <property type="entry name" value="PK_Tyr_Ser-Thr"/>
    <property type="match status" value="1"/>
</dbReference>
<reference evidence="7 8" key="1">
    <citation type="submission" date="2021-04" db="EMBL/GenBank/DDBJ databases">
        <authorList>
            <person name="Bliznina A."/>
        </authorList>
    </citation>
    <scope>NUCLEOTIDE SEQUENCE [LARGE SCALE GENOMIC DNA]</scope>
</reference>
<dbReference type="PANTHER" id="PTHR24416">
    <property type="entry name" value="TYROSINE-PROTEIN KINASE RECEPTOR"/>
    <property type="match status" value="1"/>
</dbReference>
<proteinExistence type="predicted"/>
<dbReference type="Pfam" id="PF00594">
    <property type="entry name" value="Gla"/>
    <property type="match status" value="1"/>
</dbReference>
<keyword evidence="4" id="KW-1133">Transmembrane helix</keyword>
<feature type="region of interest" description="Disordered" evidence="3">
    <location>
        <begin position="478"/>
        <end position="543"/>
    </location>
</feature>
<dbReference type="PROSITE" id="PS00109">
    <property type="entry name" value="PROTEIN_KINASE_TYR"/>
    <property type="match status" value="1"/>
</dbReference>
<dbReference type="PRINTS" id="PR00109">
    <property type="entry name" value="TYRKINASE"/>
</dbReference>
<dbReference type="InterPro" id="IPR011009">
    <property type="entry name" value="Kinase-like_dom_sf"/>
</dbReference>
<keyword evidence="2" id="KW-1015">Disulfide bond</keyword>
<evidence type="ECO:0000313" key="7">
    <source>
        <dbReference type="EMBL" id="CAG5091091.1"/>
    </source>
</evidence>
<dbReference type="CDD" id="cd00192">
    <property type="entry name" value="PTKc"/>
    <property type="match status" value="1"/>
</dbReference>
<feature type="compositionally biased region" description="Basic and acidic residues" evidence="3">
    <location>
        <begin position="478"/>
        <end position="487"/>
    </location>
</feature>
<keyword evidence="4" id="KW-0472">Membrane</keyword>